<accession>A0A0N9I4H2</accession>
<proteinExistence type="predicted"/>
<dbReference type="Proteomes" id="UP000063699">
    <property type="component" value="Chromosome"/>
</dbReference>
<dbReference type="KEGG" id="kphy:AOZ06_32415"/>
<keyword evidence="2" id="KW-1185">Reference proteome</keyword>
<evidence type="ECO:0000313" key="2">
    <source>
        <dbReference type="Proteomes" id="UP000063699"/>
    </source>
</evidence>
<name>A0A0N9I4H2_9PSEU</name>
<reference evidence="1 2" key="1">
    <citation type="submission" date="2015-07" db="EMBL/GenBank/DDBJ databases">
        <title>Genome sequencing of Kibdelosporangium phytohabitans.</title>
        <authorList>
            <person name="Qin S."/>
            <person name="Xing K."/>
        </authorList>
    </citation>
    <scope>NUCLEOTIDE SEQUENCE [LARGE SCALE GENOMIC DNA]</scope>
    <source>
        <strain evidence="1 2">KLBMP1111</strain>
    </source>
</reference>
<sequence length="108" mass="11635">MPFMNPPMPNRVHSLSWMNYPQACVPLGGGPSGVAAFPFVFDDLGLAHLRHGFPNAVIMDGNPFGIGAALDGANEYPDHVSDTTGLRLEITATRARPVLGMRTSWTSR</sequence>
<organism evidence="1 2">
    <name type="scientific">Kibdelosporangium phytohabitans</name>
    <dbReference type="NCBI Taxonomy" id="860235"/>
    <lineage>
        <taxon>Bacteria</taxon>
        <taxon>Bacillati</taxon>
        <taxon>Actinomycetota</taxon>
        <taxon>Actinomycetes</taxon>
        <taxon>Pseudonocardiales</taxon>
        <taxon>Pseudonocardiaceae</taxon>
        <taxon>Kibdelosporangium</taxon>
    </lineage>
</organism>
<dbReference type="STRING" id="860235.AOZ06_32415"/>
<dbReference type="EMBL" id="CP012752">
    <property type="protein sequence ID" value="ALG10966.1"/>
    <property type="molecule type" value="Genomic_DNA"/>
</dbReference>
<dbReference type="AlphaFoldDB" id="A0A0N9I4H2"/>
<evidence type="ECO:0000313" key="1">
    <source>
        <dbReference type="EMBL" id="ALG10966.1"/>
    </source>
</evidence>
<gene>
    <name evidence="1" type="ORF">AOZ06_32415</name>
</gene>
<protein>
    <submittedName>
        <fullName evidence="1">Uncharacterized protein</fullName>
    </submittedName>
</protein>